<keyword evidence="2" id="KW-1185">Reference proteome</keyword>
<dbReference type="STRING" id="405671.SAMN05421827_103106"/>
<name>A0A1G7R763_9SPHI</name>
<dbReference type="Proteomes" id="UP000199643">
    <property type="component" value="Unassembled WGS sequence"/>
</dbReference>
<dbReference type="RefSeq" id="WP_143009035.1">
    <property type="nucleotide sequence ID" value="NZ_FNCH01000003.1"/>
</dbReference>
<dbReference type="EMBL" id="FNCH01000003">
    <property type="protein sequence ID" value="SDG06535.1"/>
    <property type="molecule type" value="Genomic_DNA"/>
</dbReference>
<sequence>MKQTLLRSLLGLTTITALLFNSCSKSELVDSKNNTENFVNPNKVMGLPSPNLAFDQLSAFPYGPTETVPAPWAGGTGRSFPVQYLDDYRGADGWELYYNTFTTARKANDPFFIIYNRYRGLMRLYYYMIPKSGASTDVVTFQLDLRGTTNTSSILNFEQGELVNFDQLNTVSTKVQNEKIVQSGTWYAEEFELAYDPMLSSTSYVANQLRWSMYSTSVSQITLNGTQKGTIDGTIQTPNPTGSGLFGTLLKGAISVGVGQLGILAVGSKALNNFFSKNLGPFKLADVKTGVEEAAKGENKSGGKSIFNAVLGAIKGGSNDPGFSEQKVNLKLNTQINLNGSITQSPEGMFNPVVFISNTQGLENIAPDYIPNYPASLGVFNISNTPTVNIYKIIPPVEEPSDVPSKMNTYIYGYDLDQASFNIVFNPAVINGNANGATIQNLKKEVVLLSVTGSRQPAEVVGNKEYLDESTIAYTNFSYISFVTPLKTFEAPANLYIRISFDVVPNNSSAARTTIIKTFLAKPVKQY</sequence>
<proteinExistence type="predicted"/>
<protein>
    <submittedName>
        <fullName evidence="1">Uncharacterized protein</fullName>
    </submittedName>
</protein>
<dbReference type="OrthoDB" id="1098499at2"/>
<gene>
    <name evidence="1" type="ORF">SAMN05421827_103106</name>
</gene>
<organism evidence="1 2">
    <name type="scientific">Pedobacter terrae</name>
    <dbReference type="NCBI Taxonomy" id="405671"/>
    <lineage>
        <taxon>Bacteria</taxon>
        <taxon>Pseudomonadati</taxon>
        <taxon>Bacteroidota</taxon>
        <taxon>Sphingobacteriia</taxon>
        <taxon>Sphingobacteriales</taxon>
        <taxon>Sphingobacteriaceae</taxon>
        <taxon>Pedobacter</taxon>
    </lineage>
</organism>
<dbReference type="AlphaFoldDB" id="A0A1G7R763"/>
<evidence type="ECO:0000313" key="1">
    <source>
        <dbReference type="EMBL" id="SDG06535.1"/>
    </source>
</evidence>
<accession>A0A1G7R763</accession>
<evidence type="ECO:0000313" key="2">
    <source>
        <dbReference type="Proteomes" id="UP000199643"/>
    </source>
</evidence>
<reference evidence="2" key="1">
    <citation type="submission" date="2016-10" db="EMBL/GenBank/DDBJ databases">
        <authorList>
            <person name="Varghese N."/>
            <person name="Submissions S."/>
        </authorList>
    </citation>
    <scope>NUCLEOTIDE SEQUENCE [LARGE SCALE GENOMIC DNA]</scope>
    <source>
        <strain evidence="2">DSM 17933</strain>
    </source>
</reference>